<evidence type="ECO:0000259" key="1">
    <source>
        <dbReference type="PROSITE" id="PS50112"/>
    </source>
</evidence>
<dbReference type="SMART" id="SM00091">
    <property type="entry name" value="PAS"/>
    <property type="match status" value="1"/>
</dbReference>
<name>A0ABT9PA67_9ACTN</name>
<dbReference type="SUPFAM" id="SSF55785">
    <property type="entry name" value="PYP-like sensor domain (PAS domain)"/>
    <property type="match status" value="1"/>
</dbReference>
<dbReference type="EMBL" id="JAUSQZ010000001">
    <property type="protein sequence ID" value="MDP9829596.1"/>
    <property type="molecule type" value="Genomic_DNA"/>
</dbReference>
<dbReference type="InterPro" id="IPR000014">
    <property type="entry name" value="PAS"/>
</dbReference>
<dbReference type="Gene3D" id="3.30.450.20">
    <property type="entry name" value="PAS domain"/>
    <property type="match status" value="1"/>
</dbReference>
<comment type="caution">
    <text evidence="2">The sequence shown here is derived from an EMBL/GenBank/DDBJ whole genome shotgun (WGS) entry which is preliminary data.</text>
</comment>
<dbReference type="InterPro" id="IPR013767">
    <property type="entry name" value="PAS_fold"/>
</dbReference>
<gene>
    <name evidence="2" type="ORF">J2S57_005345</name>
</gene>
<dbReference type="CDD" id="cd00130">
    <property type="entry name" value="PAS"/>
    <property type="match status" value="1"/>
</dbReference>
<organism evidence="2 3">
    <name type="scientific">Kineosporia succinea</name>
    <dbReference type="NCBI Taxonomy" id="84632"/>
    <lineage>
        <taxon>Bacteria</taxon>
        <taxon>Bacillati</taxon>
        <taxon>Actinomycetota</taxon>
        <taxon>Actinomycetes</taxon>
        <taxon>Kineosporiales</taxon>
        <taxon>Kineosporiaceae</taxon>
        <taxon>Kineosporia</taxon>
    </lineage>
</organism>
<dbReference type="InterPro" id="IPR035965">
    <property type="entry name" value="PAS-like_dom_sf"/>
</dbReference>
<reference evidence="2 3" key="1">
    <citation type="submission" date="2023-07" db="EMBL/GenBank/DDBJ databases">
        <title>Sequencing the genomes of 1000 actinobacteria strains.</title>
        <authorList>
            <person name="Klenk H.-P."/>
        </authorList>
    </citation>
    <scope>NUCLEOTIDE SEQUENCE [LARGE SCALE GENOMIC DNA]</scope>
    <source>
        <strain evidence="2 3">DSM 44388</strain>
    </source>
</reference>
<feature type="domain" description="PAS" evidence="1">
    <location>
        <begin position="30"/>
        <end position="74"/>
    </location>
</feature>
<protein>
    <submittedName>
        <fullName evidence="2">PAS domain-containing protein</fullName>
    </submittedName>
</protein>
<dbReference type="Pfam" id="PF00989">
    <property type="entry name" value="PAS"/>
    <property type="match status" value="1"/>
</dbReference>
<proteinExistence type="predicted"/>
<dbReference type="RefSeq" id="WP_307247923.1">
    <property type="nucleotide sequence ID" value="NZ_JAUSQZ010000001.1"/>
</dbReference>
<keyword evidence="3" id="KW-1185">Reference proteome</keyword>
<accession>A0ABT9PA67</accession>
<evidence type="ECO:0000313" key="3">
    <source>
        <dbReference type="Proteomes" id="UP001235712"/>
    </source>
</evidence>
<dbReference type="Proteomes" id="UP001235712">
    <property type="component" value="Unassembled WGS sequence"/>
</dbReference>
<evidence type="ECO:0000313" key="2">
    <source>
        <dbReference type="EMBL" id="MDP9829596.1"/>
    </source>
</evidence>
<sequence length="219" mass="23054">MIAPNSNIRDVSDADGELRWRPHTDPLLRAATEHHAALHGSSSAVLVQDGNGEIVAANPAAVALLGLSWRQLVGLTSLDPRWQAVTEDGMPLPGDRHPALVALTTGRPVTGFLMGVIIPPEARTVWLDIDAQPLPMLEPGAVSRPAPVCGVMVRFTDISGSPRGRRACDNLVQAYRLLADNASDIVLRSESFPTSRDAGSAGSSAVTGAVRVHVAVAET</sequence>
<dbReference type="PROSITE" id="PS50112">
    <property type="entry name" value="PAS"/>
    <property type="match status" value="1"/>
</dbReference>